<keyword evidence="4" id="KW-0788">Thiol protease</keyword>
<sequence length="244" mass="26795">MKFLKIKKRILALALIAATIIYPAVSVADDINDLSGVSSDDSSSDTVKKDATSSDAIGNMLLQSVSLMGIAYKWGGNTPDTGMDCSGFVRYVFKKSLGINLPRTAAEMAKVGKKVSPDDLEPGDLIFFNTRRGSNTHIGIYLGNNKFIQAPRTGENIKITEFDGWWRQHFNGAKRVVQENVDDNGNTSVESYQDIHDEALPSSYRGKSSKHAGRSRYSSKKHATTTSKKSGSKKSSTKKKRKKH</sequence>
<evidence type="ECO:0000256" key="4">
    <source>
        <dbReference type="ARBA" id="ARBA00022807"/>
    </source>
</evidence>
<dbReference type="GO" id="GO:0006508">
    <property type="term" value="P:proteolysis"/>
    <property type="evidence" value="ECO:0007669"/>
    <property type="project" value="UniProtKB-KW"/>
</dbReference>
<dbReference type="AlphaFoldDB" id="A0A2I7N8W5"/>
<dbReference type="InterPro" id="IPR051202">
    <property type="entry name" value="Peptidase_C40"/>
</dbReference>
<feature type="region of interest" description="Disordered" evidence="5">
    <location>
        <begin position="196"/>
        <end position="244"/>
    </location>
</feature>
<evidence type="ECO:0000256" key="6">
    <source>
        <dbReference type="SAM" id="SignalP"/>
    </source>
</evidence>
<dbReference type="RefSeq" id="WP_102952169.1">
    <property type="nucleotide sequence ID" value="NZ_CP024847.1"/>
</dbReference>
<feature type="signal peptide" evidence="6">
    <location>
        <begin position="1"/>
        <end position="28"/>
    </location>
</feature>
<dbReference type="SUPFAM" id="SSF54001">
    <property type="entry name" value="Cysteine proteinases"/>
    <property type="match status" value="1"/>
</dbReference>
<comment type="similarity">
    <text evidence="1">Belongs to the peptidase C40 family.</text>
</comment>
<dbReference type="GO" id="GO:0008234">
    <property type="term" value="F:cysteine-type peptidase activity"/>
    <property type="evidence" value="ECO:0007669"/>
    <property type="project" value="UniProtKB-KW"/>
</dbReference>
<evidence type="ECO:0000256" key="5">
    <source>
        <dbReference type="SAM" id="MobiDB-lite"/>
    </source>
</evidence>
<evidence type="ECO:0000256" key="3">
    <source>
        <dbReference type="ARBA" id="ARBA00022801"/>
    </source>
</evidence>
<evidence type="ECO:0000259" key="7">
    <source>
        <dbReference type="PROSITE" id="PS51935"/>
    </source>
</evidence>
<dbReference type="EMBL" id="CP024847">
    <property type="protein sequence ID" value="AUR52882.1"/>
    <property type="molecule type" value="Genomic_DNA"/>
</dbReference>
<dbReference type="InterPro" id="IPR038765">
    <property type="entry name" value="Papain-like_cys_pep_sf"/>
</dbReference>
<name>A0A2I7N8W5_9NEIS</name>
<accession>A0A2I7N8W5</accession>
<dbReference type="KEGG" id="nba:CUN60_11450"/>
<feature type="compositionally biased region" description="Basic residues" evidence="5">
    <location>
        <begin position="207"/>
        <end position="223"/>
    </location>
</feature>
<proteinExistence type="inferred from homology"/>
<dbReference type="PANTHER" id="PTHR47053">
    <property type="entry name" value="MUREIN DD-ENDOPEPTIDASE MEPH-RELATED"/>
    <property type="match status" value="1"/>
</dbReference>
<keyword evidence="9" id="KW-1185">Reference proteome</keyword>
<feature type="domain" description="NlpC/P60" evidence="7">
    <location>
        <begin position="54"/>
        <end position="177"/>
    </location>
</feature>
<protein>
    <submittedName>
        <fullName evidence="8">Peptidoglycan endopeptidase</fullName>
    </submittedName>
</protein>
<keyword evidence="6" id="KW-0732">Signal</keyword>
<dbReference type="PROSITE" id="PS51935">
    <property type="entry name" value="NLPC_P60"/>
    <property type="match status" value="1"/>
</dbReference>
<organism evidence="8 9">
    <name type="scientific">Aquella oligotrophica</name>
    <dbReference type="NCBI Taxonomy" id="2067065"/>
    <lineage>
        <taxon>Bacteria</taxon>
        <taxon>Pseudomonadati</taxon>
        <taxon>Pseudomonadota</taxon>
        <taxon>Betaproteobacteria</taxon>
        <taxon>Neisseriales</taxon>
        <taxon>Neisseriaceae</taxon>
        <taxon>Aquella</taxon>
    </lineage>
</organism>
<keyword evidence="3" id="KW-0378">Hydrolase</keyword>
<dbReference type="Pfam" id="PF00877">
    <property type="entry name" value="NLPC_P60"/>
    <property type="match status" value="1"/>
</dbReference>
<evidence type="ECO:0000313" key="9">
    <source>
        <dbReference type="Proteomes" id="UP000236655"/>
    </source>
</evidence>
<dbReference type="Gene3D" id="3.90.1720.10">
    <property type="entry name" value="endopeptidase domain like (from Nostoc punctiforme)"/>
    <property type="match status" value="1"/>
</dbReference>
<dbReference type="PANTHER" id="PTHR47053:SF1">
    <property type="entry name" value="MUREIN DD-ENDOPEPTIDASE MEPH-RELATED"/>
    <property type="match status" value="1"/>
</dbReference>
<feature type="compositionally biased region" description="Basic residues" evidence="5">
    <location>
        <begin position="230"/>
        <end position="244"/>
    </location>
</feature>
<dbReference type="Proteomes" id="UP000236655">
    <property type="component" value="Chromosome"/>
</dbReference>
<keyword evidence="2" id="KW-0645">Protease</keyword>
<evidence type="ECO:0000256" key="1">
    <source>
        <dbReference type="ARBA" id="ARBA00007074"/>
    </source>
</evidence>
<evidence type="ECO:0000256" key="2">
    <source>
        <dbReference type="ARBA" id="ARBA00022670"/>
    </source>
</evidence>
<evidence type="ECO:0000313" key="8">
    <source>
        <dbReference type="EMBL" id="AUR52882.1"/>
    </source>
</evidence>
<reference evidence="9" key="1">
    <citation type="submission" date="2017-11" db="EMBL/GenBank/DDBJ databases">
        <authorList>
            <person name="Chan K.G."/>
            <person name="Lee L.S."/>
        </authorList>
    </citation>
    <scope>NUCLEOTIDE SEQUENCE [LARGE SCALE GENOMIC DNA]</scope>
    <source>
        <strain evidence="9">DSM 100970</strain>
    </source>
</reference>
<feature type="chain" id="PRO_5014334151" evidence="6">
    <location>
        <begin position="29"/>
        <end position="244"/>
    </location>
</feature>
<gene>
    <name evidence="8" type="ORF">CUN60_11450</name>
</gene>
<dbReference type="InterPro" id="IPR000064">
    <property type="entry name" value="NLP_P60_dom"/>
</dbReference>
<dbReference type="OrthoDB" id="9807055at2"/>